<accession>A0A5J4YFV6</accession>
<evidence type="ECO:0000256" key="1">
    <source>
        <dbReference type="ARBA" id="ARBA00043985"/>
    </source>
</evidence>
<evidence type="ECO:0000313" key="4">
    <source>
        <dbReference type="EMBL" id="KAA8490379.1"/>
    </source>
</evidence>
<dbReference type="InterPro" id="IPR007157">
    <property type="entry name" value="PspA_VIPP1"/>
</dbReference>
<evidence type="ECO:0000256" key="2">
    <source>
        <dbReference type="SAM" id="Coils"/>
    </source>
</evidence>
<evidence type="ECO:0000313" key="5">
    <source>
        <dbReference type="Proteomes" id="UP000324585"/>
    </source>
</evidence>
<sequence length="327" mass="35356">MFYTAAAAAAAVVMGAVDDDGLVAPCGGGQDTYYGGICGAEWRGAGHRRQGGFTRAPRDGALCVRAQPAARAEAAGARHMQMNLFERFGRVVRATGNKIVGSMENPEKILEQTMIDMNNDLVKVRQAYAEVSATAKRIERQREQAVQTATEWKSRAQLALQKGDEELAREALVRKTQQDETAASLTSQLENMSASVAKLQESMSEIESKIAEAQGMKDELIARARTAQTTNKVNDMLGNVGTSSGLAAFERMREKVETLEAQSEISSQMALGQGNSKATPSLESRFKQLESGSAVDAELAKMKAQLPSAKNPRVDDELERLRKEAGL</sequence>
<dbReference type="Pfam" id="PF04012">
    <property type="entry name" value="PspA_IM30"/>
    <property type="match status" value="1"/>
</dbReference>
<reference evidence="5" key="1">
    <citation type="journal article" date="2019" name="Nat. Commun.">
        <title>Expansion of phycobilisome linker gene families in mesophilic red algae.</title>
        <authorList>
            <person name="Lee J."/>
            <person name="Kim D."/>
            <person name="Bhattacharya D."/>
            <person name="Yoon H.S."/>
        </authorList>
    </citation>
    <scope>NUCLEOTIDE SEQUENCE [LARGE SCALE GENOMIC DNA]</scope>
    <source>
        <strain evidence="5">CCMP 1328</strain>
    </source>
</reference>
<proteinExistence type="inferred from homology"/>
<gene>
    <name evidence="4" type="ORF">FVE85_3447</name>
</gene>
<keyword evidence="5" id="KW-1185">Reference proteome</keyword>
<feature type="region of interest" description="Disordered" evidence="3">
    <location>
        <begin position="303"/>
        <end position="327"/>
    </location>
</feature>
<dbReference type="PANTHER" id="PTHR31088:SF6">
    <property type="entry name" value="PHAGE SHOCK PROTEIN A"/>
    <property type="match status" value="1"/>
</dbReference>
<protein>
    <submittedName>
        <fullName evidence="4">Membrane-associated 30 kDa protein, chloroplastic</fullName>
    </submittedName>
</protein>
<feature type="coiled-coil region" evidence="2">
    <location>
        <begin position="182"/>
        <end position="223"/>
    </location>
</feature>
<dbReference type="EMBL" id="VRMN01000030">
    <property type="protein sequence ID" value="KAA8490379.1"/>
    <property type="molecule type" value="Genomic_DNA"/>
</dbReference>
<feature type="compositionally biased region" description="Basic and acidic residues" evidence="3">
    <location>
        <begin position="312"/>
        <end position="327"/>
    </location>
</feature>
<comment type="caution">
    <text evidence="4">The sequence shown here is derived from an EMBL/GenBank/DDBJ whole genome shotgun (WGS) entry which is preliminary data.</text>
</comment>
<dbReference type="Proteomes" id="UP000324585">
    <property type="component" value="Unassembled WGS sequence"/>
</dbReference>
<name>A0A5J4YFV6_PORPP</name>
<comment type="similarity">
    <text evidence="1">Belongs to the PspA/Vipp/IM30 family.</text>
</comment>
<organism evidence="4 5">
    <name type="scientific">Porphyridium purpureum</name>
    <name type="common">Red alga</name>
    <name type="synonym">Porphyridium cruentum</name>
    <dbReference type="NCBI Taxonomy" id="35688"/>
    <lineage>
        <taxon>Eukaryota</taxon>
        <taxon>Rhodophyta</taxon>
        <taxon>Bangiophyceae</taxon>
        <taxon>Porphyridiales</taxon>
        <taxon>Porphyridiaceae</taxon>
        <taxon>Porphyridium</taxon>
    </lineage>
</organism>
<dbReference type="PANTHER" id="PTHR31088">
    <property type="entry name" value="MEMBRANE-ASSOCIATED PROTEIN VIPP1, CHLOROPLASTIC"/>
    <property type="match status" value="1"/>
</dbReference>
<dbReference type="OrthoDB" id="434485at2759"/>
<evidence type="ECO:0000256" key="3">
    <source>
        <dbReference type="SAM" id="MobiDB-lite"/>
    </source>
</evidence>
<feature type="coiled-coil region" evidence="2">
    <location>
        <begin position="121"/>
        <end position="155"/>
    </location>
</feature>
<dbReference type="OMA" id="KDMYIAR"/>
<dbReference type="AlphaFoldDB" id="A0A5J4YFV6"/>
<keyword evidence="2" id="KW-0175">Coiled coil</keyword>